<evidence type="ECO:0000256" key="3">
    <source>
        <dbReference type="ARBA" id="ARBA00022989"/>
    </source>
</evidence>
<dbReference type="AlphaFoldDB" id="L5L2Z4"/>
<dbReference type="GO" id="GO:0016020">
    <property type="term" value="C:membrane"/>
    <property type="evidence" value="ECO:0007669"/>
    <property type="project" value="UniProtKB-SubCell"/>
</dbReference>
<evidence type="ECO:0000256" key="1">
    <source>
        <dbReference type="ARBA" id="ARBA00004141"/>
    </source>
</evidence>
<comment type="subcellular location">
    <subcellularLocation>
        <location evidence="1">Membrane</location>
        <topology evidence="1">Multi-pass membrane protein</topology>
    </subcellularLocation>
</comment>
<evidence type="ECO:0000313" key="9">
    <source>
        <dbReference type="Proteomes" id="UP000010552"/>
    </source>
</evidence>
<dbReference type="GO" id="GO:0055064">
    <property type="term" value="P:chloride ion homeostasis"/>
    <property type="evidence" value="ECO:0007669"/>
    <property type="project" value="TreeGrafter"/>
</dbReference>
<evidence type="ECO:0000256" key="5">
    <source>
        <dbReference type="SAM" id="MobiDB-lite"/>
    </source>
</evidence>
<dbReference type="FunCoup" id="L5L2Z4">
    <property type="interactions" value="449"/>
</dbReference>
<gene>
    <name evidence="8" type="ORF">PAL_GLEAN10006565</name>
</gene>
<dbReference type="InParanoid" id="L5L2Z4"/>
<dbReference type="EMBL" id="KB030347">
    <property type="protein sequence ID" value="ELK18109.1"/>
    <property type="molecule type" value="Genomic_DNA"/>
</dbReference>
<keyword evidence="9" id="KW-1185">Reference proteome</keyword>
<name>L5L2Z4_PTEAL</name>
<accession>L5L2Z4</accession>
<evidence type="ECO:0000256" key="6">
    <source>
        <dbReference type="SAM" id="Phobius"/>
    </source>
</evidence>
<dbReference type="Gene3D" id="1.20.1740.10">
    <property type="entry name" value="Amino acid/polyamine transporter I"/>
    <property type="match status" value="1"/>
</dbReference>
<keyword evidence="4 6" id="KW-0472">Membrane</keyword>
<feature type="region of interest" description="Disordered" evidence="5">
    <location>
        <begin position="318"/>
        <end position="340"/>
    </location>
</feature>
<organism evidence="8 9">
    <name type="scientific">Pteropus alecto</name>
    <name type="common">Black flying fox</name>
    <dbReference type="NCBI Taxonomy" id="9402"/>
    <lineage>
        <taxon>Eukaryota</taxon>
        <taxon>Metazoa</taxon>
        <taxon>Chordata</taxon>
        <taxon>Craniata</taxon>
        <taxon>Vertebrata</taxon>
        <taxon>Euteleostomi</taxon>
        <taxon>Mammalia</taxon>
        <taxon>Eutheria</taxon>
        <taxon>Laurasiatheria</taxon>
        <taxon>Chiroptera</taxon>
        <taxon>Yinpterochiroptera</taxon>
        <taxon>Pteropodoidea</taxon>
        <taxon>Pteropodidae</taxon>
        <taxon>Pteropodinae</taxon>
        <taxon>Pteropus</taxon>
    </lineage>
</organism>
<dbReference type="GO" id="GO:0005524">
    <property type="term" value="F:ATP binding"/>
    <property type="evidence" value="ECO:0007669"/>
    <property type="project" value="InterPro"/>
</dbReference>
<feature type="transmembrane region" description="Helical" evidence="6">
    <location>
        <begin position="113"/>
        <end position="134"/>
    </location>
</feature>
<dbReference type="SUPFAM" id="SSF90123">
    <property type="entry name" value="ABC transporter transmembrane region"/>
    <property type="match status" value="1"/>
</dbReference>
<evidence type="ECO:0000259" key="7">
    <source>
        <dbReference type="Pfam" id="PF00324"/>
    </source>
</evidence>
<dbReference type="PANTHER" id="PTHR11827">
    <property type="entry name" value="SOLUTE CARRIER FAMILY 12, CATION COTRANSPORTERS"/>
    <property type="match status" value="1"/>
</dbReference>
<dbReference type="eggNOG" id="KOG2083">
    <property type="taxonomic scope" value="Eukaryota"/>
</dbReference>
<keyword evidence="2 6" id="KW-0812">Transmembrane</keyword>
<feature type="transmembrane region" description="Helical" evidence="6">
    <location>
        <begin position="154"/>
        <end position="178"/>
    </location>
</feature>
<dbReference type="GO" id="GO:0055075">
    <property type="term" value="P:potassium ion homeostasis"/>
    <property type="evidence" value="ECO:0007669"/>
    <property type="project" value="TreeGrafter"/>
</dbReference>
<dbReference type="InterPro" id="IPR004842">
    <property type="entry name" value="SLC12A_fam"/>
</dbReference>
<evidence type="ECO:0000313" key="8">
    <source>
        <dbReference type="EMBL" id="ELK18109.1"/>
    </source>
</evidence>
<sequence>MSIVTFVVESPAISVIFFDLPGPDSISLRTHTCPEKLWDSAEAVWIGGYLQDPQPWPLLWPAFPSRTPPRFPSKLCVLDQGEKEDDHRLANVGVMAGFNMGSDLREPAASIPLGSLAAVGISWFLYIVFVFLLGTICTREALRYDFLIAEKVSLVGFLFLLGLYISSLASCMGGLYAAPRILQCIAQEKVIPALACLGQGKGPNKTPVAAICLTSLVTMAFVLVGQVNILAPIVTINFMLTYIAVDYSYFSLTMGPCSHPQVSESVYREGRGALHCSEHLLLEKAPSYGSEGTARSPSEGTLLEFTKDMDQLLQLTRKLESSQPRQRESDGIQESQEKFKKATKQTLQDSFLLDVKSPAPFPTEGPDRLQESSWNKQCIKSEGAWPGGACGEQPVPELSNQSRSSKEGMGIVFQSAREIREAIVLLWLSHFKDLPIKFLADPLLPLDFFLKSRLHEQDIQRRPASFYARMCNPWVSLLGAIGSLLIMFVIQWVYTLVNLGIAALVYFYIGRTSPGLHLGSASNFSFFRWMRSLLIPSYRSLRSPQEQIILAPSLARVDMEMTQLTQENADFATRDRYHHSSLVSREQLMPHY</sequence>
<dbReference type="InterPro" id="IPR004841">
    <property type="entry name" value="AA-permease/SLC12A_dom"/>
</dbReference>
<dbReference type="InterPro" id="IPR036640">
    <property type="entry name" value="ABC1_TM_sf"/>
</dbReference>
<dbReference type="STRING" id="9402.L5L2Z4"/>
<reference evidence="9" key="1">
    <citation type="journal article" date="2013" name="Science">
        <title>Comparative analysis of bat genomes provides insight into the evolution of flight and immunity.</title>
        <authorList>
            <person name="Zhang G."/>
            <person name="Cowled C."/>
            <person name="Shi Z."/>
            <person name="Huang Z."/>
            <person name="Bishop-Lilly K.A."/>
            <person name="Fang X."/>
            <person name="Wynne J.W."/>
            <person name="Xiong Z."/>
            <person name="Baker M.L."/>
            <person name="Zhao W."/>
            <person name="Tachedjian M."/>
            <person name="Zhu Y."/>
            <person name="Zhou P."/>
            <person name="Jiang X."/>
            <person name="Ng J."/>
            <person name="Yang L."/>
            <person name="Wu L."/>
            <person name="Xiao J."/>
            <person name="Feng Y."/>
            <person name="Chen Y."/>
            <person name="Sun X."/>
            <person name="Zhang Y."/>
            <person name="Marsh G.A."/>
            <person name="Crameri G."/>
            <person name="Broder C.C."/>
            <person name="Frey K.G."/>
            <person name="Wang L.F."/>
            <person name="Wang J."/>
        </authorList>
    </citation>
    <scope>NUCLEOTIDE SEQUENCE [LARGE SCALE GENOMIC DNA]</scope>
</reference>
<evidence type="ECO:0000256" key="2">
    <source>
        <dbReference type="ARBA" id="ARBA00022692"/>
    </source>
</evidence>
<dbReference type="GO" id="GO:0006884">
    <property type="term" value="P:cell volume homeostasis"/>
    <property type="evidence" value="ECO:0007669"/>
    <property type="project" value="TreeGrafter"/>
</dbReference>
<protein>
    <submittedName>
        <fullName evidence="8">Solute carrier family 12 member 8</fullName>
    </submittedName>
</protein>
<dbReference type="Proteomes" id="UP000010552">
    <property type="component" value="Unassembled WGS sequence"/>
</dbReference>
<feature type="domain" description="Amino acid permease/ SLC12A" evidence="7">
    <location>
        <begin position="92"/>
        <end position="245"/>
    </location>
</feature>
<feature type="transmembrane region" description="Helical" evidence="6">
    <location>
        <begin position="466"/>
        <end position="486"/>
    </location>
</feature>
<dbReference type="GO" id="GO:1990573">
    <property type="term" value="P:potassium ion import across plasma membrane"/>
    <property type="evidence" value="ECO:0007669"/>
    <property type="project" value="TreeGrafter"/>
</dbReference>
<dbReference type="Pfam" id="PF00324">
    <property type="entry name" value="AA_permease"/>
    <property type="match status" value="1"/>
</dbReference>
<dbReference type="GO" id="GO:0015379">
    <property type="term" value="F:potassium:chloride symporter activity"/>
    <property type="evidence" value="ECO:0007669"/>
    <property type="project" value="TreeGrafter"/>
</dbReference>
<proteinExistence type="predicted"/>
<dbReference type="PANTHER" id="PTHR11827:SF6">
    <property type="entry name" value="SOLUTE CARRIER FAMILY 12 MEMBER 8"/>
    <property type="match status" value="1"/>
</dbReference>
<feature type="transmembrane region" description="Helical" evidence="6">
    <location>
        <begin position="230"/>
        <end position="250"/>
    </location>
</feature>
<keyword evidence="3 6" id="KW-1133">Transmembrane helix</keyword>
<evidence type="ECO:0000256" key="4">
    <source>
        <dbReference type="ARBA" id="ARBA00023136"/>
    </source>
</evidence>